<dbReference type="AlphaFoldDB" id="A0A0U5GTI9"/>
<keyword evidence="4" id="KW-0804">Transcription</keyword>
<evidence type="ECO:0000313" key="10">
    <source>
        <dbReference type="Proteomes" id="UP000054771"/>
    </source>
</evidence>
<dbReference type="OMA" id="RKRCWWA"/>
<dbReference type="Gene3D" id="4.10.240.10">
    <property type="entry name" value="Zn(2)-C6 fungal-type DNA-binding domain"/>
    <property type="match status" value="1"/>
</dbReference>
<evidence type="ECO:0000256" key="2">
    <source>
        <dbReference type="ARBA" id="ARBA00023015"/>
    </source>
</evidence>
<dbReference type="InterPro" id="IPR001138">
    <property type="entry name" value="Zn2Cys6_DnaBD"/>
</dbReference>
<dbReference type="InterPro" id="IPR050987">
    <property type="entry name" value="AtrR-like"/>
</dbReference>
<dbReference type="OrthoDB" id="3266505at2759"/>
<dbReference type="GO" id="GO:0008270">
    <property type="term" value="F:zinc ion binding"/>
    <property type="evidence" value="ECO:0007669"/>
    <property type="project" value="InterPro"/>
</dbReference>
<feature type="region of interest" description="Disordered" evidence="6">
    <location>
        <begin position="57"/>
        <end position="110"/>
    </location>
</feature>
<dbReference type="SUPFAM" id="SSF57701">
    <property type="entry name" value="Zn2/Cys6 DNA-binding domain"/>
    <property type="match status" value="1"/>
</dbReference>
<keyword evidence="10" id="KW-1185">Reference proteome</keyword>
<protein>
    <recommendedName>
        <fullName evidence="8">Zn(2)-C6 fungal-type domain-containing protein</fullName>
    </recommendedName>
</protein>
<keyword evidence="3" id="KW-0238">DNA-binding</keyword>
<evidence type="ECO:0000256" key="1">
    <source>
        <dbReference type="ARBA" id="ARBA00022723"/>
    </source>
</evidence>
<dbReference type="GO" id="GO:0003677">
    <property type="term" value="F:DNA binding"/>
    <property type="evidence" value="ECO:0007669"/>
    <property type="project" value="UniProtKB-KW"/>
</dbReference>
<dbReference type="Pfam" id="PF00172">
    <property type="entry name" value="Zn_clus"/>
    <property type="match status" value="1"/>
</dbReference>
<dbReference type="PANTHER" id="PTHR46910">
    <property type="entry name" value="TRANSCRIPTION FACTOR PDR1"/>
    <property type="match status" value="1"/>
</dbReference>
<keyword evidence="1" id="KW-0479">Metal-binding</keyword>
<keyword evidence="5" id="KW-0539">Nucleus</keyword>
<evidence type="ECO:0000256" key="4">
    <source>
        <dbReference type="ARBA" id="ARBA00023163"/>
    </source>
</evidence>
<keyword evidence="2" id="KW-0805">Transcription regulation</keyword>
<gene>
    <name evidence="9" type="ORF">ASPCAL09578</name>
</gene>
<dbReference type="CDD" id="cd00067">
    <property type="entry name" value="GAL4"/>
    <property type="match status" value="1"/>
</dbReference>
<dbReference type="InterPro" id="IPR036864">
    <property type="entry name" value="Zn2-C6_fun-type_DNA-bd_sf"/>
</dbReference>
<dbReference type="SMART" id="SM00906">
    <property type="entry name" value="Fungal_trans"/>
    <property type="match status" value="1"/>
</dbReference>
<evidence type="ECO:0000256" key="5">
    <source>
        <dbReference type="ARBA" id="ARBA00023242"/>
    </source>
</evidence>
<dbReference type="GO" id="GO:0006351">
    <property type="term" value="P:DNA-templated transcription"/>
    <property type="evidence" value="ECO:0007669"/>
    <property type="project" value="InterPro"/>
</dbReference>
<accession>A0A0U5GTI9</accession>
<reference evidence="10" key="1">
    <citation type="journal article" date="2016" name="Genome Announc.">
        <title>Draft genome sequences of fungus Aspergillus calidoustus.</title>
        <authorList>
            <person name="Horn F."/>
            <person name="Linde J."/>
            <person name="Mattern D.J."/>
            <person name="Walther G."/>
            <person name="Guthke R."/>
            <person name="Scherlach K."/>
            <person name="Martin K."/>
            <person name="Brakhage A.A."/>
            <person name="Petzke L."/>
            <person name="Valiante V."/>
        </authorList>
    </citation>
    <scope>NUCLEOTIDE SEQUENCE [LARGE SCALE GENOMIC DNA]</scope>
    <source>
        <strain evidence="10">SF006504</strain>
    </source>
</reference>
<feature type="transmembrane region" description="Helical" evidence="7">
    <location>
        <begin position="245"/>
        <end position="262"/>
    </location>
</feature>
<sequence length="803" mass="88613">MYNSAVMTPRTPKRVFRACQRCRQQKLKCDTQRPCTLCARTGVECVPVMRERWKAYAPSPRPNFSAPNEHDGRRKRRLPGPSEQARGRRAASPRGHESTAGADEGNDVSHPTVSISEEQLGGSSSTMSLVDGAFRLYNAPTPEVPLATAIPGGGRTSARVTKTTGDRSDRPVPRNRRLLAAQPAVKELMSLLPSYNVAKLLVNTYFDCVHWFVLLFHQDDFRRRWQVLYDTPSDRRCRHEAKNDFYDIGFIGSFLMVIAIGIEYSGAHRRELLAAAQVDCEALKSKILSAIRSHLLDIVAWGSLESAQTCVLLGTYYLFHGDPGVAWPVCGCALRTALALGLHRKQQPPENSTEQALCEWRNQNEARKRCWWAIYEIETFCSMSYGYPHSITSTDWDVEPLDPSAKCPSPSCMPSPASFGQPLLCETTLLTYKYLMSKLSVIIQQVLAQLYRIGSTEASESFPSPNMLLARVGGLKQKLSDWKNEIPAALNVSSPGSSYASPEDLDRDVGASGPRFESHIYQLQALTLHLAYENARILIHRPLLSMRFKSHTNLVNNAPPSTGTEGPLLDSLQICRDAALTTSRLILAPVMALAAETYAAAFIGIHTFTAALTLCILFSTDPLSPQSHEVKLGLQRLMAVQQKLRVHSPLSAQGLEILKQLVRHAMEKEWGALLDASQVISQGSVATLMQSTTAHATEPPPGPANDFSHDMPALTSGETFPALVHGTAIVERDIPSHGQEYIPDPTLLQAIADVDRAINSSYSAELPEQDSPNGLGWSLSDQQLFPEQAWIWSLDAVDYSQCL</sequence>
<dbReference type="EMBL" id="CDMC01000007">
    <property type="protein sequence ID" value="CEN62950.1"/>
    <property type="molecule type" value="Genomic_DNA"/>
</dbReference>
<dbReference type="GO" id="GO:0000981">
    <property type="term" value="F:DNA-binding transcription factor activity, RNA polymerase II-specific"/>
    <property type="evidence" value="ECO:0007669"/>
    <property type="project" value="InterPro"/>
</dbReference>
<evidence type="ECO:0000256" key="3">
    <source>
        <dbReference type="ARBA" id="ARBA00023125"/>
    </source>
</evidence>
<keyword evidence="7" id="KW-1133">Transmembrane helix</keyword>
<dbReference type="PROSITE" id="PS50048">
    <property type="entry name" value="ZN2_CY6_FUNGAL_2"/>
    <property type="match status" value="1"/>
</dbReference>
<keyword evidence="7" id="KW-0812">Transmembrane</keyword>
<dbReference type="Proteomes" id="UP000054771">
    <property type="component" value="Unassembled WGS sequence"/>
</dbReference>
<dbReference type="CDD" id="cd12148">
    <property type="entry name" value="fungal_TF_MHR"/>
    <property type="match status" value="1"/>
</dbReference>
<feature type="region of interest" description="Disordered" evidence="6">
    <location>
        <begin position="147"/>
        <end position="172"/>
    </location>
</feature>
<evidence type="ECO:0000256" key="7">
    <source>
        <dbReference type="SAM" id="Phobius"/>
    </source>
</evidence>
<dbReference type="SMART" id="SM00066">
    <property type="entry name" value="GAL4"/>
    <property type="match status" value="1"/>
</dbReference>
<name>A0A0U5GTI9_ASPCI</name>
<proteinExistence type="predicted"/>
<organism evidence="9 10">
    <name type="scientific">Aspergillus calidoustus</name>
    <dbReference type="NCBI Taxonomy" id="454130"/>
    <lineage>
        <taxon>Eukaryota</taxon>
        <taxon>Fungi</taxon>
        <taxon>Dikarya</taxon>
        <taxon>Ascomycota</taxon>
        <taxon>Pezizomycotina</taxon>
        <taxon>Eurotiomycetes</taxon>
        <taxon>Eurotiomycetidae</taxon>
        <taxon>Eurotiales</taxon>
        <taxon>Aspergillaceae</taxon>
        <taxon>Aspergillus</taxon>
        <taxon>Aspergillus subgen. Nidulantes</taxon>
    </lineage>
</organism>
<dbReference type="Pfam" id="PF04082">
    <property type="entry name" value="Fungal_trans"/>
    <property type="match status" value="1"/>
</dbReference>
<keyword evidence="7" id="KW-0472">Membrane</keyword>
<evidence type="ECO:0000259" key="8">
    <source>
        <dbReference type="PROSITE" id="PS50048"/>
    </source>
</evidence>
<dbReference type="PANTHER" id="PTHR46910:SF17">
    <property type="entry name" value="SCFA-RELATED"/>
    <property type="match status" value="1"/>
</dbReference>
<dbReference type="PROSITE" id="PS00463">
    <property type="entry name" value="ZN2_CY6_FUNGAL_1"/>
    <property type="match status" value="1"/>
</dbReference>
<dbReference type="InterPro" id="IPR007219">
    <property type="entry name" value="XnlR_reg_dom"/>
</dbReference>
<evidence type="ECO:0000313" key="9">
    <source>
        <dbReference type="EMBL" id="CEN62950.1"/>
    </source>
</evidence>
<feature type="domain" description="Zn(2)-C6 fungal-type" evidence="8">
    <location>
        <begin position="18"/>
        <end position="46"/>
    </location>
</feature>
<evidence type="ECO:0000256" key="6">
    <source>
        <dbReference type="SAM" id="MobiDB-lite"/>
    </source>
</evidence>